<dbReference type="InterPro" id="IPR016195">
    <property type="entry name" value="Pol/histidinol_Pase-like"/>
</dbReference>
<dbReference type="Pfam" id="PF19567">
    <property type="entry name" value="CpsB_CapC"/>
    <property type="match status" value="1"/>
</dbReference>
<dbReference type="RefSeq" id="WP_121915622.1">
    <property type="nucleotide sequence ID" value="NZ_REFV01000001.1"/>
</dbReference>
<dbReference type="GO" id="GO:0030145">
    <property type="term" value="F:manganese ion binding"/>
    <property type="evidence" value="ECO:0007669"/>
    <property type="project" value="InterPro"/>
</dbReference>
<keyword evidence="6" id="KW-1185">Reference proteome</keyword>
<gene>
    <name evidence="5" type="ORF">EAX61_00080</name>
</gene>
<dbReference type="EC" id="3.1.3.48" evidence="2"/>
<keyword evidence="3" id="KW-0378">Hydrolase</keyword>
<comment type="similarity">
    <text evidence="1">Belongs to the metallo-dependent hydrolases superfamily. CpsB/CapC family.</text>
</comment>
<dbReference type="PANTHER" id="PTHR39181:SF1">
    <property type="entry name" value="TYROSINE-PROTEIN PHOSPHATASE YWQE"/>
    <property type="match status" value="1"/>
</dbReference>
<dbReference type="InterPro" id="IPR016667">
    <property type="entry name" value="Caps_polysacc_synth_CpsB/CapC"/>
</dbReference>
<dbReference type="PIRSF" id="PIRSF016557">
    <property type="entry name" value="Caps_synth_CpsB"/>
    <property type="match status" value="1"/>
</dbReference>
<dbReference type="GO" id="GO:0004725">
    <property type="term" value="F:protein tyrosine phosphatase activity"/>
    <property type="evidence" value="ECO:0007669"/>
    <property type="project" value="UniProtKB-EC"/>
</dbReference>
<comment type="caution">
    <text evidence="5">The sequence shown here is derived from an EMBL/GenBank/DDBJ whole genome shotgun (WGS) entry which is preliminary data.</text>
</comment>
<dbReference type="PANTHER" id="PTHR39181">
    <property type="entry name" value="TYROSINE-PROTEIN PHOSPHATASE YWQE"/>
    <property type="match status" value="1"/>
</dbReference>
<dbReference type="Proteomes" id="UP000281985">
    <property type="component" value="Unassembled WGS sequence"/>
</dbReference>
<accession>A0A3M0H2E9</accession>
<dbReference type="Gene3D" id="3.20.20.140">
    <property type="entry name" value="Metal-dependent hydrolases"/>
    <property type="match status" value="1"/>
</dbReference>
<dbReference type="AlphaFoldDB" id="A0A3M0H2E9"/>
<dbReference type="SUPFAM" id="SSF89550">
    <property type="entry name" value="PHP domain-like"/>
    <property type="match status" value="1"/>
</dbReference>
<evidence type="ECO:0000256" key="4">
    <source>
        <dbReference type="ARBA" id="ARBA00051722"/>
    </source>
</evidence>
<comment type="catalytic activity">
    <reaction evidence="4">
        <text>O-phospho-L-tyrosyl-[protein] + H2O = L-tyrosyl-[protein] + phosphate</text>
        <dbReference type="Rhea" id="RHEA:10684"/>
        <dbReference type="Rhea" id="RHEA-COMP:10136"/>
        <dbReference type="Rhea" id="RHEA-COMP:20101"/>
        <dbReference type="ChEBI" id="CHEBI:15377"/>
        <dbReference type="ChEBI" id="CHEBI:43474"/>
        <dbReference type="ChEBI" id="CHEBI:46858"/>
        <dbReference type="ChEBI" id="CHEBI:61978"/>
        <dbReference type="EC" id="3.1.3.48"/>
    </reaction>
</comment>
<proteinExistence type="inferred from homology"/>
<reference evidence="5 6" key="1">
    <citation type="submission" date="2018-10" db="EMBL/GenBank/DDBJ databases">
        <title>Dokdonia luteus sp. nov., isolated from sea water.</title>
        <authorList>
            <person name="Zhou L.Y."/>
            <person name="Du Z.J."/>
        </authorList>
    </citation>
    <scope>NUCLEOTIDE SEQUENCE [LARGE SCALE GENOMIC DNA]</scope>
    <source>
        <strain evidence="5 6">SH27</strain>
    </source>
</reference>
<evidence type="ECO:0000256" key="1">
    <source>
        <dbReference type="ARBA" id="ARBA00005750"/>
    </source>
</evidence>
<protein>
    <recommendedName>
        <fullName evidence="2">protein-tyrosine-phosphatase</fullName>
        <ecNumber evidence="2">3.1.3.48</ecNumber>
    </recommendedName>
</protein>
<sequence>MLSIFSKKTFLLDIIAGIPDIHCHVLPGIDDGAKDVQSSTDLLHKYRDLGFKKIIATPHTLGEIYTNTRASIAKAYTEVKGLVPEVSLSYASEYMLDYEFEQLLESDSLLCLKDNYLLVELSYFQPPIHLMELIFSITSKGYIPVIAHPERYAYYHKDLSIFEIFKGKGCHLQLNALSLSSHYGSHVQRQAFKLLASGAYDFIGTDTHRLEHLEKIAEIKISSKYLATLRNVALNNDRVFS</sequence>
<dbReference type="OrthoDB" id="9788539at2"/>
<organism evidence="5 6">
    <name type="scientific">Dokdonia sinensis</name>
    <dbReference type="NCBI Taxonomy" id="2479847"/>
    <lineage>
        <taxon>Bacteria</taxon>
        <taxon>Pseudomonadati</taxon>
        <taxon>Bacteroidota</taxon>
        <taxon>Flavobacteriia</taxon>
        <taxon>Flavobacteriales</taxon>
        <taxon>Flavobacteriaceae</taxon>
        <taxon>Dokdonia</taxon>
    </lineage>
</organism>
<evidence type="ECO:0000313" key="5">
    <source>
        <dbReference type="EMBL" id="RMB63826.1"/>
    </source>
</evidence>
<name>A0A3M0H2E9_9FLAO</name>
<evidence type="ECO:0000256" key="3">
    <source>
        <dbReference type="ARBA" id="ARBA00022801"/>
    </source>
</evidence>
<evidence type="ECO:0000256" key="2">
    <source>
        <dbReference type="ARBA" id="ARBA00013064"/>
    </source>
</evidence>
<evidence type="ECO:0000313" key="6">
    <source>
        <dbReference type="Proteomes" id="UP000281985"/>
    </source>
</evidence>
<dbReference type="EMBL" id="REFV01000001">
    <property type="protein sequence ID" value="RMB63826.1"/>
    <property type="molecule type" value="Genomic_DNA"/>
</dbReference>